<name>A0ABW7BDS4_9ACTN</name>
<gene>
    <name evidence="1" type="ORF">ACGFZB_33900</name>
</gene>
<dbReference type="RefSeq" id="WP_392822907.1">
    <property type="nucleotide sequence ID" value="NZ_JBICYV010000019.1"/>
</dbReference>
<dbReference type="Proteomes" id="UP001604267">
    <property type="component" value="Unassembled WGS sequence"/>
</dbReference>
<evidence type="ECO:0000313" key="1">
    <source>
        <dbReference type="EMBL" id="MFG3015345.1"/>
    </source>
</evidence>
<dbReference type="EMBL" id="JBICYV010000019">
    <property type="protein sequence ID" value="MFG3015345.1"/>
    <property type="molecule type" value="Genomic_DNA"/>
</dbReference>
<keyword evidence="2" id="KW-1185">Reference proteome</keyword>
<evidence type="ECO:0000313" key="2">
    <source>
        <dbReference type="Proteomes" id="UP001604267"/>
    </source>
</evidence>
<protein>
    <recommendedName>
        <fullName evidence="3">LigA protein</fullName>
    </recommendedName>
</protein>
<sequence length="734" mass="77526">MAGQEFGHHLGLPRALSGLPLSPLVPGYGTLAAAQHAARLRHLGEVLGAGPGGLRVLDGLYVPAGVRGRRRVDVPLLEALAASAAPAAAPLAARLTELHRADPQAPRRVVLYQLINLLQDQPEGRRESFVRTLGVHPSETAGLVAAARLRPRLDRRQRDAAESLADARAQGRLHRLRALLDRLPEGGADPALAAVRAEAAERLRTAEDALRAGRRAEERGDREAASAGYLWALHAASDDRRALGGLVRVHGRRPTLGIELAPDHVELTWKDSREPPGEWRLLRLYRDGRGRPAVRTVRGSVTAAAAAGTARDTEAEPGTAVRYAALPLRDGRLDGPPLVSRRLLVAPEVERPVLTDGPERIDCSWHRPPGAADVTVEHTGPDGRTSRLAARDDGFTATGLVSGSHAFRIVCHYRTADGRTVPSPGVRATATVHPWPEPVRTLTARPADGAVRFAWTGAEGAEVRLVAWPGGAPEPGSELRADALPAPLDWPESTGGLCPPPGTYTEVAAVAVRGARALAGPVVGVEAVRPVPGLTAHRLPDGQARIGLDWPEGVSHLVVGWAPVGSTDSGERTVTAHAYRRGGLHLPVGPGAVRVRAASVPRVPGAVVVVPAAAEVLVPPDAAVAYQLVRAPRRLLGRGRGRLLRVTLTAPGGLAEVPEFVCVARGGTLRPRNATDGTTVLRIPGPELARHGSLERELPAAPCPAPYTLRCFLLGEHAASVRLEEPSLASLVVR</sequence>
<evidence type="ECO:0008006" key="3">
    <source>
        <dbReference type="Google" id="ProtNLM"/>
    </source>
</evidence>
<reference evidence="1 2" key="1">
    <citation type="submission" date="2024-10" db="EMBL/GenBank/DDBJ databases">
        <title>The Natural Products Discovery Center: Release of the First 8490 Sequenced Strains for Exploring Actinobacteria Biosynthetic Diversity.</title>
        <authorList>
            <person name="Kalkreuter E."/>
            <person name="Kautsar S.A."/>
            <person name="Yang D."/>
            <person name="Bader C.D."/>
            <person name="Teijaro C.N."/>
            <person name="Fluegel L."/>
            <person name="Davis C.M."/>
            <person name="Simpson J.R."/>
            <person name="Lauterbach L."/>
            <person name="Steele A.D."/>
            <person name="Gui C."/>
            <person name="Meng S."/>
            <person name="Li G."/>
            <person name="Viehrig K."/>
            <person name="Ye F."/>
            <person name="Su P."/>
            <person name="Kiefer A.F."/>
            <person name="Nichols A."/>
            <person name="Cepeda A.J."/>
            <person name="Yan W."/>
            <person name="Fan B."/>
            <person name="Jiang Y."/>
            <person name="Adhikari A."/>
            <person name="Zheng C.-J."/>
            <person name="Schuster L."/>
            <person name="Cowan T.M."/>
            <person name="Smanski M.J."/>
            <person name="Chevrette M.G."/>
            <person name="De Carvalho L.P.S."/>
            <person name="Shen B."/>
        </authorList>
    </citation>
    <scope>NUCLEOTIDE SEQUENCE [LARGE SCALE GENOMIC DNA]</scope>
    <source>
        <strain evidence="1 2">NPDC048320</strain>
    </source>
</reference>
<proteinExistence type="predicted"/>
<comment type="caution">
    <text evidence="1">The sequence shown here is derived from an EMBL/GenBank/DDBJ whole genome shotgun (WGS) entry which is preliminary data.</text>
</comment>
<organism evidence="1 2">
    <name type="scientific">Streptomyces cinerochromogenes</name>
    <dbReference type="NCBI Taxonomy" id="66422"/>
    <lineage>
        <taxon>Bacteria</taxon>
        <taxon>Bacillati</taxon>
        <taxon>Actinomycetota</taxon>
        <taxon>Actinomycetes</taxon>
        <taxon>Kitasatosporales</taxon>
        <taxon>Streptomycetaceae</taxon>
        <taxon>Streptomyces</taxon>
    </lineage>
</organism>
<accession>A0ABW7BDS4</accession>